<dbReference type="STRING" id="50960.LS81_04195"/>
<dbReference type="GO" id="GO:0009253">
    <property type="term" value="P:peptidoglycan catabolic process"/>
    <property type="evidence" value="ECO:0007669"/>
    <property type="project" value="InterPro"/>
</dbReference>
<comment type="catalytic activity">
    <reaction evidence="1">
        <text>Hydrolyzes the link between N-acetylmuramoyl residues and L-amino acid residues in certain cell-wall glycopeptides.</text>
        <dbReference type="EC" id="3.5.1.28"/>
    </reaction>
</comment>
<dbReference type="CDD" id="cd02696">
    <property type="entry name" value="MurNAc-LAA"/>
    <property type="match status" value="1"/>
</dbReference>
<dbReference type="GO" id="GO:0008745">
    <property type="term" value="F:N-acetylmuramoyl-L-alanine amidase activity"/>
    <property type="evidence" value="ECO:0007669"/>
    <property type="project" value="UniProtKB-EC"/>
</dbReference>
<reference evidence="5 6" key="1">
    <citation type="journal article" date="2014" name="Genome Announc.">
        <title>Draft genome sequences of eight enterohepatic helicobacter species isolated from both laboratory and wild rodents.</title>
        <authorList>
            <person name="Sheh A."/>
            <person name="Shen Z."/>
            <person name="Fox J.G."/>
        </authorList>
    </citation>
    <scope>NUCLEOTIDE SEQUENCE [LARGE SCALE GENOMIC DNA]</scope>
    <source>
        <strain evidence="5 6">ATCC 49310</strain>
    </source>
</reference>
<dbReference type="EC" id="3.5.1.28" evidence="2"/>
<dbReference type="PANTHER" id="PTHR30404">
    <property type="entry name" value="N-ACETYLMURAMOYL-L-ALANINE AMIDASE"/>
    <property type="match status" value="1"/>
</dbReference>
<dbReference type="GO" id="GO:0030288">
    <property type="term" value="C:outer membrane-bounded periplasmic space"/>
    <property type="evidence" value="ECO:0007669"/>
    <property type="project" value="TreeGrafter"/>
</dbReference>
<dbReference type="SUPFAM" id="SSF53187">
    <property type="entry name" value="Zn-dependent exopeptidases"/>
    <property type="match status" value="1"/>
</dbReference>
<evidence type="ECO:0000256" key="2">
    <source>
        <dbReference type="ARBA" id="ARBA00011901"/>
    </source>
</evidence>
<dbReference type="InterPro" id="IPR050695">
    <property type="entry name" value="N-acetylmuramoyl_amidase_3"/>
</dbReference>
<feature type="domain" description="MurNAc-LAA" evidence="4">
    <location>
        <begin position="513"/>
        <end position="629"/>
    </location>
</feature>
<keyword evidence="3" id="KW-0378">Hydrolase</keyword>
<dbReference type="AlphaFoldDB" id="A0A4U8T406"/>
<dbReference type="PANTHER" id="PTHR30404:SF0">
    <property type="entry name" value="N-ACETYLMURAMOYL-L-ALANINE AMIDASE AMIC"/>
    <property type="match status" value="1"/>
</dbReference>
<gene>
    <name evidence="5" type="ORF">LS80_010355</name>
</gene>
<evidence type="ECO:0000256" key="1">
    <source>
        <dbReference type="ARBA" id="ARBA00001561"/>
    </source>
</evidence>
<dbReference type="Pfam" id="PF01520">
    <property type="entry name" value="Amidase_3"/>
    <property type="match status" value="1"/>
</dbReference>
<protein>
    <recommendedName>
        <fullName evidence="2">N-acetylmuramoyl-L-alanine amidase</fullName>
        <ecNumber evidence="2">3.5.1.28</ecNumber>
    </recommendedName>
</protein>
<dbReference type="Proteomes" id="UP000029861">
    <property type="component" value="Unassembled WGS sequence"/>
</dbReference>
<evidence type="ECO:0000313" key="5">
    <source>
        <dbReference type="EMBL" id="TLD94154.1"/>
    </source>
</evidence>
<dbReference type="SMART" id="SM00646">
    <property type="entry name" value="Ami_3"/>
    <property type="match status" value="1"/>
</dbReference>
<dbReference type="InterPro" id="IPR002508">
    <property type="entry name" value="MurNAc-LAA_cat"/>
</dbReference>
<evidence type="ECO:0000313" key="6">
    <source>
        <dbReference type="Proteomes" id="UP000029861"/>
    </source>
</evidence>
<comment type="caution">
    <text evidence="5">The sequence shown here is derived from an EMBL/GenBank/DDBJ whole genome shotgun (WGS) entry which is preliminary data.</text>
</comment>
<name>A0A4U8T406_9HELI</name>
<sequence length="637" mass="72080">MALQKSTSANDPKRIAATIGMEVAGEKSGAIIGGGIQVAKNSGTRAGVNFIANKSAKTLAGKTLAKVGFNVLTRIATGAATGAAVGSSIPIAGTIAGAVVGAVATGLFSDKAYDFIEDCVSKAYDYLGGESARKKEAEEAKIAEELEKIYTTKIHQINDYVIRKKLVQKRYLTEEEYKILTEYLTNPNISYFKVILFYLSCPNLVDVYIDKETNMKQLHIKPIADSIPLTIEIEKCHNGISGNLLRNTTIYIYNHRFKRVVAKGKSDNNGKLIVHNVYVGKEYTIDKLSFIPDRDNFDENNFELSLSQYESFTNIQKKHKSTKELKLLQAYFSFNGSKLSLEYEYEVSNLKANIHKDTIELIPTHNLKDTRFRQYIKYAYMVFDITDSNIDEKTSNITIANRAMLGLKNLGNSGNNKYEIRESWREKIVIFFAYFDKQEKTPFFKALFIHKPIVILDLGNSGAIPLEYEQNSMKRVDIVYDIIQMIEARLKNIVTLIKLQKNSDEIMGLDERVRKVNAIKQNTQGKNLLFLSLHIDSEATKSASGMRCFYNDKAYAEQEKRFIKHLKEIYPVTNNTYFENKSNLYLTKFVNVASVLVTLGFISNDDDKARLNNKTQRQAIANKLFLAISNYLRKNNK</sequence>
<evidence type="ECO:0000259" key="4">
    <source>
        <dbReference type="SMART" id="SM00646"/>
    </source>
</evidence>
<organism evidence="5 6">
    <name type="scientific">Helicobacter trogontum</name>
    <dbReference type="NCBI Taxonomy" id="50960"/>
    <lineage>
        <taxon>Bacteria</taxon>
        <taxon>Pseudomonadati</taxon>
        <taxon>Campylobacterota</taxon>
        <taxon>Epsilonproteobacteria</taxon>
        <taxon>Campylobacterales</taxon>
        <taxon>Helicobacteraceae</taxon>
        <taxon>Helicobacter</taxon>
    </lineage>
</organism>
<dbReference type="Gene3D" id="3.40.630.40">
    <property type="entry name" value="Zn-dependent exopeptidases"/>
    <property type="match status" value="1"/>
</dbReference>
<accession>A0A4U8T406</accession>
<dbReference type="RefSeq" id="WP_104742220.1">
    <property type="nucleotide sequence ID" value="NZ_FZNF01000033.1"/>
</dbReference>
<dbReference type="EMBL" id="JRPK02000069">
    <property type="protein sequence ID" value="TLD94154.1"/>
    <property type="molecule type" value="Genomic_DNA"/>
</dbReference>
<evidence type="ECO:0000256" key="3">
    <source>
        <dbReference type="ARBA" id="ARBA00022801"/>
    </source>
</evidence>
<proteinExistence type="predicted"/>